<protein>
    <recommendedName>
        <fullName evidence="3">DUF3330 domain-containing protein</fullName>
    </recommendedName>
</protein>
<dbReference type="AlphaFoldDB" id="D9SI18"/>
<organism evidence="1 2">
    <name type="scientific">Gallionella capsiferriformans (strain ES-2)</name>
    <name type="common">Gallionella ferruginea capsiferriformans (strain ES-2)</name>
    <dbReference type="NCBI Taxonomy" id="395494"/>
    <lineage>
        <taxon>Bacteria</taxon>
        <taxon>Pseudomonadati</taxon>
        <taxon>Pseudomonadota</taxon>
        <taxon>Betaproteobacteria</taxon>
        <taxon>Nitrosomonadales</taxon>
        <taxon>Gallionellaceae</taxon>
        <taxon>Gallionella</taxon>
    </lineage>
</organism>
<reference evidence="1 2" key="1">
    <citation type="submission" date="2010-08" db="EMBL/GenBank/DDBJ databases">
        <title>Complete sequence of Gallionella capsiferriformans ES-2.</title>
        <authorList>
            <consortium name="US DOE Joint Genome Institute"/>
            <person name="Lucas S."/>
            <person name="Copeland A."/>
            <person name="Lapidus A."/>
            <person name="Cheng J.-F."/>
            <person name="Bruce D."/>
            <person name="Goodwin L."/>
            <person name="Pitluck S."/>
            <person name="Chertkov O."/>
            <person name="Davenport K.W."/>
            <person name="Detter J.C."/>
            <person name="Han C."/>
            <person name="Tapia R."/>
            <person name="Land M."/>
            <person name="Hauser L."/>
            <person name="Chang Y.-J."/>
            <person name="Jeffries C."/>
            <person name="Kyrpides N."/>
            <person name="Ivanova N."/>
            <person name="Mikhailova N."/>
            <person name="Shelobolina E.S."/>
            <person name="Picardal F."/>
            <person name="Roden E."/>
            <person name="Emerson D."/>
            <person name="Woyke T."/>
        </authorList>
    </citation>
    <scope>NUCLEOTIDE SEQUENCE [LARGE SCALE GENOMIC DNA]</scope>
    <source>
        <strain evidence="1 2">ES-2</strain>
    </source>
</reference>
<dbReference type="InterPro" id="IPR021767">
    <property type="entry name" value="TnpM"/>
</dbReference>
<name>D9SI18_GALCS</name>
<dbReference type="OrthoDB" id="9813903at2"/>
<dbReference type="RefSeq" id="WP_013294040.1">
    <property type="nucleotide sequence ID" value="NC_014394.1"/>
</dbReference>
<dbReference type="HOGENOM" id="CLU_3025755_0_0_4"/>
<dbReference type="Pfam" id="PF11809">
    <property type="entry name" value="DUF3330"/>
    <property type="match status" value="1"/>
</dbReference>
<dbReference type="EMBL" id="CP002159">
    <property type="protein sequence ID" value="ADL56108.1"/>
    <property type="molecule type" value="Genomic_DNA"/>
</dbReference>
<accession>D9SI18</accession>
<sequence>MDKQLVEVEMVVCDICRKEVPVSEAKIPEAVDYVAHFCGLECYAKWQEESGGAKH</sequence>
<proteinExistence type="predicted"/>
<evidence type="ECO:0000313" key="1">
    <source>
        <dbReference type="EMBL" id="ADL56108.1"/>
    </source>
</evidence>
<evidence type="ECO:0008006" key="3">
    <source>
        <dbReference type="Google" id="ProtNLM"/>
    </source>
</evidence>
<evidence type="ECO:0000313" key="2">
    <source>
        <dbReference type="Proteomes" id="UP000001235"/>
    </source>
</evidence>
<gene>
    <name evidence="1" type="ordered locus">Galf_2103</name>
</gene>
<keyword evidence="2" id="KW-1185">Reference proteome</keyword>
<dbReference type="Proteomes" id="UP000001235">
    <property type="component" value="Chromosome"/>
</dbReference>
<dbReference type="KEGG" id="gca:Galf_2103"/>
<dbReference type="STRING" id="395494.Galf_2103"/>